<organism evidence="1 2">
    <name type="scientific">Heminiphilus faecis</name>
    <dbReference type="NCBI Taxonomy" id="2601703"/>
    <lineage>
        <taxon>Bacteria</taxon>
        <taxon>Pseudomonadati</taxon>
        <taxon>Bacteroidota</taxon>
        <taxon>Bacteroidia</taxon>
        <taxon>Bacteroidales</taxon>
        <taxon>Muribaculaceae</taxon>
        <taxon>Heminiphilus</taxon>
    </lineage>
</organism>
<reference evidence="1 2" key="1">
    <citation type="submission" date="2024-03" db="EMBL/GenBank/DDBJ databases">
        <title>Mouse gut bacterial collection (mGBC) of GemPharmatech.</title>
        <authorList>
            <person name="He Y."/>
            <person name="Dong L."/>
            <person name="Wu D."/>
            <person name="Gao X."/>
            <person name="Lin Z."/>
        </authorList>
    </citation>
    <scope>NUCLEOTIDE SEQUENCE [LARGE SCALE GENOMIC DNA]</scope>
    <source>
        <strain evidence="1 2">54-13</strain>
    </source>
</reference>
<dbReference type="InterPro" id="IPR022208">
    <property type="entry name" value="DUF3737"/>
</dbReference>
<dbReference type="Pfam" id="PF12541">
    <property type="entry name" value="DUF3737"/>
    <property type="match status" value="1"/>
</dbReference>
<evidence type="ECO:0000313" key="1">
    <source>
        <dbReference type="EMBL" id="MEY8244303.1"/>
    </source>
</evidence>
<evidence type="ECO:0000313" key="2">
    <source>
        <dbReference type="Proteomes" id="UP001565200"/>
    </source>
</evidence>
<dbReference type="InterPro" id="IPR011050">
    <property type="entry name" value="Pectin_lyase_fold/virulence"/>
</dbReference>
<gene>
    <name evidence="1" type="ORF">AAK873_01570</name>
</gene>
<keyword evidence="2" id="KW-1185">Reference proteome</keyword>
<proteinExistence type="predicted"/>
<dbReference type="SUPFAM" id="SSF51126">
    <property type="entry name" value="Pectin lyase-like"/>
    <property type="match status" value="2"/>
</dbReference>
<name>A0ABV4CSD8_9BACT</name>
<accession>A0ABV4CSD8</accession>
<dbReference type="Gene3D" id="2.160.20.10">
    <property type="entry name" value="Single-stranded right-handed beta-helix, Pectin lyase-like"/>
    <property type="match status" value="1"/>
</dbReference>
<dbReference type="RefSeq" id="WP_121698128.1">
    <property type="nucleotide sequence ID" value="NZ_JBCLPP010000003.1"/>
</dbReference>
<comment type="caution">
    <text evidence="1">The sequence shown here is derived from an EMBL/GenBank/DDBJ whole genome shotgun (WGS) entry which is preliminary data.</text>
</comment>
<dbReference type="InterPro" id="IPR012334">
    <property type="entry name" value="Pectin_lyas_fold"/>
</dbReference>
<dbReference type="Proteomes" id="UP001565200">
    <property type="component" value="Unassembled WGS sequence"/>
</dbReference>
<dbReference type="EMBL" id="JBCLPP010000003">
    <property type="protein sequence ID" value="MEY8244303.1"/>
    <property type="molecule type" value="Genomic_DNA"/>
</dbReference>
<protein>
    <submittedName>
        <fullName evidence="1">DUF3737 family protein</fullName>
    </submittedName>
</protein>
<sequence>MELIKDREFGGERPLFASHGLMLENVTVHAGESAVKECRDITAVNCRFEGKYPFWHVDGFVIKNCLFTSGARAALWYSRGLQMSDTLVEAPKMFREMDGISLENVTIPDAQETLWHCRNVKLRDVRVDNADYLFMHSENIDIDRYVQNGNYSFQYCRNVTIRNAVINSKDAFWGTENVTVYDSEINGEYLGWHSRNLRLVNCRISGTQALCYASGLVMENCTMDADADLCFEYSTVNARLTGHITSIKNPTSGHIVADSIGDIIIDGNVKAPADCIIDIRK</sequence>